<dbReference type="eggNOG" id="COG2072">
    <property type="taxonomic scope" value="Bacteria"/>
</dbReference>
<dbReference type="PRINTS" id="PR00411">
    <property type="entry name" value="PNDRDTASEI"/>
</dbReference>
<evidence type="ECO:0000256" key="1">
    <source>
        <dbReference type="ARBA" id="ARBA00010139"/>
    </source>
</evidence>
<gene>
    <name evidence="5" type="ORF">GM1_001_00050</name>
</gene>
<sequence length="487" mass="53864">MAHGTSPSIAIIGTGFGGIGMAATLKADGHDDIVIFEKADGVGGVWRENEYPGAECDVPSHLYSFSFAMKPDWSRRFAGQQEILAYLEDCADRLDVRRHIRFHTEVMSAAFDDDAGQWVLELSGGRRHRADVLIAATGQLSRPAYPRIDGLDDFAGEMFHSATWDHDYDLNGKRVAVIGTGASAVQFVPHVAAKAAEVELFQRSAPHVLPKPDYPYARGAVHAFRTVPGLLRASRWATYATLEPRALAFMGFNRLIKPYEKRYERMMNRQVVDPDLRAKLTPTDPMGCKRILMSNDYYPALTRPNVDVVTESIERIEPNGVVTADGELHEVDAIILGTGFAATEFLAPMTITGSGGVDLNDEWRDGAHAYLGLSVSGFPNFFMLYGPNTNLSHNSIVYMLESQFSYVTGAVDALARSGARSMSVRRDVQSQFNDTLQNRLAKSVWADGCHGWYTTADGKNTQNWPGFTFAYRKATKAFDVDRYDVAH</sequence>
<dbReference type="Proteomes" id="UP000035009">
    <property type="component" value="Unassembled WGS sequence"/>
</dbReference>
<reference evidence="5 6" key="1">
    <citation type="submission" date="2013-02" db="EMBL/GenBank/DDBJ databases">
        <title>Whole genome shotgun sequence of Gordonia malaquae NBRC 108250.</title>
        <authorList>
            <person name="Yoshida I."/>
            <person name="Hosoyama A."/>
            <person name="Tsuchikane K."/>
            <person name="Ando Y."/>
            <person name="Baba S."/>
            <person name="Ohji S."/>
            <person name="Hamada M."/>
            <person name="Tamura T."/>
            <person name="Yamazoe A."/>
            <person name="Yamazaki S."/>
            <person name="Fujita N."/>
        </authorList>
    </citation>
    <scope>NUCLEOTIDE SEQUENCE [LARGE SCALE GENOMIC DNA]</scope>
    <source>
        <strain evidence="5 6">NBRC 108250</strain>
    </source>
</reference>
<dbReference type="PANTHER" id="PTHR42877">
    <property type="entry name" value="L-ORNITHINE N(5)-MONOOXYGENASE-RELATED"/>
    <property type="match status" value="1"/>
</dbReference>
<protein>
    <submittedName>
        <fullName evidence="5">Putative flavin-containing monooxygenase</fullName>
    </submittedName>
</protein>
<dbReference type="RefSeq" id="WP_008375633.1">
    <property type="nucleotide sequence ID" value="NZ_BAOP01000001.1"/>
</dbReference>
<keyword evidence="6" id="KW-1185">Reference proteome</keyword>
<keyword evidence="2" id="KW-0285">Flavoprotein</keyword>
<dbReference type="InterPro" id="IPR020946">
    <property type="entry name" value="Flavin_mOase-like"/>
</dbReference>
<dbReference type="AlphaFoldDB" id="M3URR9"/>
<dbReference type="EMBL" id="BAOP01000001">
    <property type="protein sequence ID" value="GAC77882.1"/>
    <property type="molecule type" value="Genomic_DNA"/>
</dbReference>
<evidence type="ECO:0000313" key="6">
    <source>
        <dbReference type="Proteomes" id="UP000035009"/>
    </source>
</evidence>
<keyword evidence="4" id="KW-0560">Oxidoreductase</keyword>
<dbReference type="GO" id="GO:0050660">
    <property type="term" value="F:flavin adenine dinucleotide binding"/>
    <property type="evidence" value="ECO:0007669"/>
    <property type="project" value="InterPro"/>
</dbReference>
<proteinExistence type="inferred from homology"/>
<dbReference type="InterPro" id="IPR036188">
    <property type="entry name" value="FAD/NAD-bd_sf"/>
</dbReference>
<organism evidence="5 6">
    <name type="scientific">Gordonia malaquae NBRC 108250</name>
    <dbReference type="NCBI Taxonomy" id="1223542"/>
    <lineage>
        <taxon>Bacteria</taxon>
        <taxon>Bacillati</taxon>
        <taxon>Actinomycetota</taxon>
        <taxon>Actinomycetes</taxon>
        <taxon>Mycobacteriales</taxon>
        <taxon>Gordoniaceae</taxon>
        <taxon>Gordonia</taxon>
    </lineage>
</organism>
<dbReference type="Pfam" id="PF00743">
    <property type="entry name" value="FMO-like"/>
    <property type="match status" value="1"/>
</dbReference>
<accession>M3URR9</accession>
<dbReference type="InterPro" id="IPR051209">
    <property type="entry name" value="FAD-bind_Monooxygenase_sf"/>
</dbReference>
<evidence type="ECO:0000256" key="3">
    <source>
        <dbReference type="ARBA" id="ARBA00022827"/>
    </source>
</evidence>
<dbReference type="GO" id="GO:0050661">
    <property type="term" value="F:NADP binding"/>
    <property type="evidence" value="ECO:0007669"/>
    <property type="project" value="InterPro"/>
</dbReference>
<keyword evidence="5" id="KW-0503">Monooxygenase</keyword>
<dbReference type="GO" id="GO:0004499">
    <property type="term" value="F:N,N-dimethylaniline monooxygenase activity"/>
    <property type="evidence" value="ECO:0007669"/>
    <property type="project" value="InterPro"/>
</dbReference>
<comment type="caution">
    <text evidence="5">The sequence shown here is derived from an EMBL/GenBank/DDBJ whole genome shotgun (WGS) entry which is preliminary data.</text>
</comment>
<keyword evidence="3" id="KW-0274">FAD</keyword>
<evidence type="ECO:0000256" key="4">
    <source>
        <dbReference type="ARBA" id="ARBA00023002"/>
    </source>
</evidence>
<evidence type="ECO:0000256" key="2">
    <source>
        <dbReference type="ARBA" id="ARBA00022630"/>
    </source>
</evidence>
<dbReference type="PANTHER" id="PTHR42877:SF4">
    <property type="entry name" value="FAD_NAD(P)-BINDING DOMAIN-CONTAINING PROTEIN-RELATED"/>
    <property type="match status" value="1"/>
</dbReference>
<name>M3URR9_GORML</name>
<comment type="similarity">
    <text evidence="1">Belongs to the FAD-binding monooxygenase family.</text>
</comment>
<evidence type="ECO:0000313" key="5">
    <source>
        <dbReference type="EMBL" id="GAC77882.1"/>
    </source>
</evidence>
<dbReference type="SUPFAM" id="SSF51905">
    <property type="entry name" value="FAD/NAD(P)-binding domain"/>
    <property type="match status" value="1"/>
</dbReference>
<dbReference type="Gene3D" id="3.50.50.60">
    <property type="entry name" value="FAD/NAD(P)-binding domain"/>
    <property type="match status" value="3"/>
</dbReference>
<dbReference type="STRING" id="410332.SAMN04488550_3272"/>